<dbReference type="EMBL" id="JAJAGO010000029">
    <property type="protein sequence ID" value="MCT2594802.1"/>
    <property type="molecule type" value="Genomic_DNA"/>
</dbReference>
<name>A0ABT2K3Q8_9ACTN</name>
<keyword evidence="2" id="KW-1185">Reference proteome</keyword>
<proteinExistence type="predicted"/>
<dbReference type="Proteomes" id="UP001156389">
    <property type="component" value="Unassembled WGS sequence"/>
</dbReference>
<organism evidence="1 2">
    <name type="scientific">Streptomyces gossypii</name>
    <dbReference type="NCBI Taxonomy" id="2883101"/>
    <lineage>
        <taxon>Bacteria</taxon>
        <taxon>Bacillati</taxon>
        <taxon>Actinomycetota</taxon>
        <taxon>Actinomycetes</taxon>
        <taxon>Kitasatosporales</taxon>
        <taxon>Streptomycetaceae</taxon>
        <taxon>Streptomyces</taxon>
    </lineage>
</organism>
<evidence type="ECO:0000313" key="1">
    <source>
        <dbReference type="EMBL" id="MCT2594802.1"/>
    </source>
</evidence>
<dbReference type="SUPFAM" id="SSF48498">
    <property type="entry name" value="Tetracyclin repressor-like, C-terminal domain"/>
    <property type="match status" value="1"/>
</dbReference>
<reference evidence="1 2" key="1">
    <citation type="submission" date="2021-10" db="EMBL/GenBank/DDBJ databases">
        <title>Streptomyces gossypii sp. nov., isolated from soil collected from cotton field.</title>
        <authorList>
            <person name="Ge X."/>
            <person name="Chen X."/>
            <person name="Liu W."/>
        </authorList>
    </citation>
    <scope>NUCLEOTIDE SEQUENCE [LARGE SCALE GENOMIC DNA]</scope>
    <source>
        <strain evidence="1 2">N2-109</strain>
    </source>
</reference>
<dbReference type="InterPro" id="IPR036271">
    <property type="entry name" value="Tet_transcr_reg_TetR-rel_C_sf"/>
</dbReference>
<comment type="caution">
    <text evidence="1">The sequence shown here is derived from an EMBL/GenBank/DDBJ whole genome shotgun (WGS) entry which is preliminary data.</text>
</comment>
<sequence length="67" mass="7794">MSRHPRVTRAIELREAVRQRHGHLDLAMDILSGPLYFRLLITHQPLTHDHIDRVLRAVFTGMSPRST</sequence>
<protein>
    <submittedName>
        <fullName evidence="1">TetR/AcrR family transcriptional regulator C-terminal ligand-binding domain-containing protein</fullName>
    </submittedName>
</protein>
<accession>A0ABT2K3Q8</accession>
<dbReference type="Gene3D" id="1.10.357.10">
    <property type="entry name" value="Tetracycline Repressor, domain 2"/>
    <property type="match status" value="1"/>
</dbReference>
<evidence type="ECO:0000313" key="2">
    <source>
        <dbReference type="Proteomes" id="UP001156389"/>
    </source>
</evidence>
<dbReference type="RefSeq" id="WP_260222174.1">
    <property type="nucleotide sequence ID" value="NZ_JAJAGO010000029.1"/>
</dbReference>
<gene>
    <name evidence="1" type="ORF">LHJ74_33660</name>
</gene>